<feature type="region of interest" description="Disordered" evidence="1">
    <location>
        <begin position="268"/>
        <end position="305"/>
    </location>
</feature>
<feature type="transmembrane region" description="Helical" evidence="2">
    <location>
        <begin position="240"/>
        <end position="263"/>
    </location>
</feature>
<organism evidence="3 4">
    <name type="scientific">Nonomuraea helvata</name>
    <dbReference type="NCBI Taxonomy" id="37484"/>
    <lineage>
        <taxon>Bacteria</taxon>
        <taxon>Bacillati</taxon>
        <taxon>Actinomycetota</taxon>
        <taxon>Actinomycetes</taxon>
        <taxon>Streptosporangiales</taxon>
        <taxon>Streptosporangiaceae</taxon>
        <taxon>Nonomuraea</taxon>
    </lineage>
</organism>
<dbReference type="RefSeq" id="WP_345002326.1">
    <property type="nucleotide sequence ID" value="NZ_BAAAXV010000011.1"/>
</dbReference>
<evidence type="ECO:0000313" key="4">
    <source>
        <dbReference type="Proteomes" id="UP001589532"/>
    </source>
</evidence>
<protein>
    <submittedName>
        <fullName evidence="3">Uncharacterized protein</fullName>
    </submittedName>
</protein>
<keyword evidence="4" id="KW-1185">Reference proteome</keyword>
<dbReference type="Proteomes" id="UP001589532">
    <property type="component" value="Unassembled WGS sequence"/>
</dbReference>
<feature type="compositionally biased region" description="Basic and acidic residues" evidence="1">
    <location>
        <begin position="268"/>
        <end position="290"/>
    </location>
</feature>
<feature type="transmembrane region" description="Helical" evidence="2">
    <location>
        <begin position="175"/>
        <end position="193"/>
    </location>
</feature>
<keyword evidence="2" id="KW-0812">Transmembrane</keyword>
<keyword evidence="2" id="KW-1133">Transmembrane helix</keyword>
<keyword evidence="2" id="KW-0472">Membrane</keyword>
<name>A0ABV5RUR3_9ACTN</name>
<proteinExistence type="predicted"/>
<evidence type="ECO:0000313" key="3">
    <source>
        <dbReference type="EMBL" id="MFB9623147.1"/>
    </source>
</evidence>
<reference evidence="3 4" key="1">
    <citation type="submission" date="2024-09" db="EMBL/GenBank/DDBJ databases">
        <authorList>
            <person name="Sun Q."/>
            <person name="Mori K."/>
        </authorList>
    </citation>
    <scope>NUCLEOTIDE SEQUENCE [LARGE SCALE GENOMIC DNA]</scope>
    <source>
        <strain evidence="3 4">JCM 3143</strain>
    </source>
</reference>
<feature type="transmembrane region" description="Helical" evidence="2">
    <location>
        <begin position="150"/>
        <end position="169"/>
    </location>
</feature>
<feature type="transmembrane region" description="Helical" evidence="2">
    <location>
        <begin position="205"/>
        <end position="228"/>
    </location>
</feature>
<evidence type="ECO:0000256" key="1">
    <source>
        <dbReference type="SAM" id="MobiDB-lite"/>
    </source>
</evidence>
<evidence type="ECO:0000256" key="2">
    <source>
        <dbReference type="SAM" id="Phobius"/>
    </source>
</evidence>
<gene>
    <name evidence="3" type="ORF">ACFFSA_08635</name>
</gene>
<comment type="caution">
    <text evidence="3">The sequence shown here is derived from an EMBL/GenBank/DDBJ whole genome shotgun (WGS) entry which is preliminary data.</text>
</comment>
<accession>A0ABV5RUR3</accession>
<dbReference type="EMBL" id="JBHMBW010000004">
    <property type="protein sequence ID" value="MFB9623147.1"/>
    <property type="molecule type" value="Genomic_DNA"/>
</dbReference>
<sequence length="305" mass="30941">MMLPASLALPLGAPPTGRRPWGVAFRCACGGAGMPALPSGGPARPVAEHGRPAFSAGPMAARVRLAPALPHPPGTVRHVPDSVGAVLSASAVAAGVLADSRGCAWGWLSQRPPGRMAAFAVLPAGSSATSWRRRGDAVDLRLRRRRGVPWVAGTICLPGAASFAVLVMGPPYVETAGLLTAMIAATAAALVAARRVGLVRAGHCGGVALGGGAMLGGAISVVGAMVLIDRPFLEVPGTGRASVLVAVLLAAVLLAAAALVRVAGASGHETESRSQHAAEEEPAERRRLLAEPRQPAMNRSRHAHR</sequence>